<dbReference type="Gene3D" id="3.40.50.720">
    <property type="entry name" value="NAD(P)-binding Rossmann-like Domain"/>
    <property type="match status" value="1"/>
</dbReference>
<name>Q1LF84_CUPMC</name>
<dbReference type="PANTHER" id="PTHR43477">
    <property type="entry name" value="DIHYDROANTICAPSIN 7-DEHYDROGENASE"/>
    <property type="match status" value="1"/>
</dbReference>
<evidence type="ECO:0000313" key="3">
    <source>
        <dbReference type="EMBL" id="ABF11192.1"/>
    </source>
</evidence>
<keyword evidence="4" id="KW-1185">Reference proteome</keyword>
<keyword evidence="3" id="KW-0614">Plasmid</keyword>
<dbReference type="InterPro" id="IPR002347">
    <property type="entry name" value="SDR_fam"/>
</dbReference>
<dbReference type="KEGG" id="rme:Rmet_4327"/>
<dbReference type="EMBL" id="CP000353">
    <property type="protein sequence ID" value="ABF11192.1"/>
    <property type="molecule type" value="Genomic_DNA"/>
</dbReference>
<evidence type="ECO:0000313" key="4">
    <source>
        <dbReference type="Proteomes" id="UP000002429"/>
    </source>
</evidence>
<dbReference type="GO" id="GO:0016491">
    <property type="term" value="F:oxidoreductase activity"/>
    <property type="evidence" value="ECO:0007669"/>
    <property type="project" value="UniProtKB-KW"/>
</dbReference>
<evidence type="ECO:0000256" key="1">
    <source>
        <dbReference type="ARBA" id="ARBA00006484"/>
    </source>
</evidence>
<reference evidence="4" key="1">
    <citation type="journal article" date="2010" name="PLoS ONE">
        <title>The complete genome sequence of Cupriavidus metallidurans strain CH34, a master survivalist in harsh and anthropogenic environments.</title>
        <authorList>
            <person name="Janssen P.J."/>
            <person name="Van Houdt R."/>
            <person name="Moors H."/>
            <person name="Monsieurs P."/>
            <person name="Morin N."/>
            <person name="Michaux A."/>
            <person name="Benotmane M.A."/>
            <person name="Leys N."/>
            <person name="Vallaeys T."/>
            <person name="Lapidus A."/>
            <person name="Monchy S."/>
            <person name="Medigue C."/>
            <person name="Taghavi S."/>
            <person name="McCorkle S."/>
            <person name="Dunn J."/>
            <person name="van der Lelie D."/>
            <person name="Mergeay M."/>
        </authorList>
    </citation>
    <scope>NUCLEOTIDE SEQUENCE [LARGE SCALE GENOMIC DNA]</scope>
    <source>
        <strain evidence="4">ATCC 43123 / DSM 2839 / NBRC 102507 / CH34</strain>
    </source>
</reference>
<dbReference type="InterPro" id="IPR036291">
    <property type="entry name" value="NAD(P)-bd_dom_sf"/>
</dbReference>
<geneLocation type="plasmid" evidence="3 4">
    <name>megaplasmid</name>
</geneLocation>
<keyword evidence="2" id="KW-0560">Oxidoreductase</keyword>
<dbReference type="RefSeq" id="WP_011518816.1">
    <property type="nucleotide sequence ID" value="NC_007974.2"/>
</dbReference>
<proteinExistence type="inferred from homology"/>
<protein>
    <submittedName>
        <fullName evidence="3">Short chain dehydrogenase</fullName>
    </submittedName>
</protein>
<dbReference type="SUPFAM" id="SSF51735">
    <property type="entry name" value="NAD(P)-binding Rossmann-fold domains"/>
    <property type="match status" value="1"/>
</dbReference>
<dbReference type="Pfam" id="PF13561">
    <property type="entry name" value="adh_short_C2"/>
    <property type="match status" value="1"/>
</dbReference>
<dbReference type="AlphaFoldDB" id="Q1LF84"/>
<dbReference type="HOGENOM" id="CLU_1833565_0_0_4"/>
<comment type="similarity">
    <text evidence="1">Belongs to the short-chain dehydrogenases/reductases (SDR) family.</text>
</comment>
<dbReference type="InterPro" id="IPR051122">
    <property type="entry name" value="SDR_DHRS6-like"/>
</dbReference>
<dbReference type="eggNOG" id="COG1028">
    <property type="taxonomic scope" value="Bacteria"/>
</dbReference>
<organism evidence="3 4">
    <name type="scientific">Cupriavidus metallidurans (strain ATCC 43123 / DSM 2839 / NBRC 102507 / CH34)</name>
    <name type="common">Ralstonia metallidurans</name>
    <dbReference type="NCBI Taxonomy" id="266264"/>
    <lineage>
        <taxon>Bacteria</taxon>
        <taxon>Pseudomonadati</taxon>
        <taxon>Pseudomonadota</taxon>
        <taxon>Betaproteobacteria</taxon>
        <taxon>Burkholderiales</taxon>
        <taxon>Burkholderiaceae</taxon>
        <taxon>Cupriavidus</taxon>
    </lineage>
</organism>
<accession>Q1LF84</accession>
<sequence length="140" mass="14231">MPAQQQGTTTGRSGTVIGRSCEACSYRPVRRTILRSLAEGAAYKANAGASIVAALDGLARTLAVELAPIRVNVVSPGVVDSPTWDFLPSDARASVLHGIGAGLPVGRVGTASELAQAGRFLIANGFATGTVLQIDGGDVE</sequence>
<dbReference type="PANTHER" id="PTHR43477:SF1">
    <property type="entry name" value="DIHYDROANTICAPSIN 7-DEHYDROGENASE"/>
    <property type="match status" value="1"/>
</dbReference>
<dbReference type="Proteomes" id="UP000002429">
    <property type="component" value="Plasmid megaplasmid"/>
</dbReference>
<gene>
    <name evidence="3" type="ordered locus">Rmet_4327</name>
</gene>
<dbReference type="PRINTS" id="PR00081">
    <property type="entry name" value="GDHRDH"/>
</dbReference>
<evidence type="ECO:0000256" key="2">
    <source>
        <dbReference type="ARBA" id="ARBA00023002"/>
    </source>
</evidence>